<evidence type="ECO:0000313" key="2">
    <source>
        <dbReference type="Proteomes" id="UP001150924"/>
    </source>
</evidence>
<dbReference type="Proteomes" id="UP001150924">
    <property type="component" value="Unassembled WGS sequence"/>
</dbReference>
<accession>A0A9X3EJW2</accession>
<name>A0A9X3EJW2_9BACT</name>
<proteinExistence type="predicted"/>
<protein>
    <submittedName>
        <fullName evidence="1">Uncharacterized protein</fullName>
    </submittedName>
</protein>
<organism evidence="1 2">
    <name type="scientific">Nannocystis pusilla</name>
    <dbReference type="NCBI Taxonomy" id="889268"/>
    <lineage>
        <taxon>Bacteria</taxon>
        <taxon>Pseudomonadati</taxon>
        <taxon>Myxococcota</taxon>
        <taxon>Polyangia</taxon>
        <taxon>Nannocystales</taxon>
        <taxon>Nannocystaceae</taxon>
        <taxon>Nannocystis</taxon>
    </lineage>
</organism>
<reference evidence="1" key="1">
    <citation type="submission" date="2022-11" db="EMBL/GenBank/DDBJ databases">
        <title>Minimal conservation of predation-associated metabolite biosynthetic gene clusters underscores biosynthetic potential of Myxococcota including descriptions for ten novel species: Archangium lansinium sp. nov., Myxococcus landrumus sp. nov., Nannocystis bai.</title>
        <authorList>
            <person name="Ahearne A."/>
            <person name="Stevens C."/>
            <person name="Phillips K."/>
        </authorList>
    </citation>
    <scope>NUCLEOTIDE SEQUENCE</scope>
    <source>
        <strain evidence="1">Na p29</strain>
    </source>
</reference>
<dbReference type="RefSeq" id="WP_267767019.1">
    <property type="nucleotide sequence ID" value="NZ_JAPNKE010000002.1"/>
</dbReference>
<comment type="caution">
    <text evidence="1">The sequence shown here is derived from an EMBL/GenBank/DDBJ whole genome shotgun (WGS) entry which is preliminary data.</text>
</comment>
<dbReference type="EMBL" id="JAPNKE010000002">
    <property type="protein sequence ID" value="MCY1005357.1"/>
    <property type="molecule type" value="Genomic_DNA"/>
</dbReference>
<sequence length="143" mass="15294">MPFALTIASGPGCFLPPPIVRGPDGRPIFRGEYLIHPQAGPYFCFGGVTPLGTETSRCQGTPDTCAGLLDTWQEAGQGLLSACHPTSNIYCTQGFSNNWMCAETVEACEVERARRVQEYASGQDLGYATCTEVDASKVFPPPA</sequence>
<keyword evidence="2" id="KW-1185">Reference proteome</keyword>
<dbReference type="AlphaFoldDB" id="A0A9X3EJW2"/>
<gene>
    <name evidence="1" type="ORF">OV079_07185</name>
</gene>
<evidence type="ECO:0000313" key="1">
    <source>
        <dbReference type="EMBL" id="MCY1005357.1"/>
    </source>
</evidence>